<keyword evidence="4 5" id="KW-0472">Membrane</keyword>
<accession>A0A9X1INY8</accession>
<dbReference type="Gene3D" id="2.30.30.60">
    <property type="match status" value="1"/>
</dbReference>
<evidence type="ECO:0000313" key="7">
    <source>
        <dbReference type="EMBL" id="MCB5161491.1"/>
    </source>
</evidence>
<protein>
    <submittedName>
        <fullName evidence="7">Mechanosensitive ion channel family protein</fullName>
    </submittedName>
</protein>
<evidence type="ECO:0000256" key="2">
    <source>
        <dbReference type="ARBA" id="ARBA00022692"/>
    </source>
</evidence>
<dbReference type="SUPFAM" id="SSF50182">
    <property type="entry name" value="Sm-like ribonucleoproteins"/>
    <property type="match status" value="1"/>
</dbReference>
<dbReference type="RefSeq" id="WP_226753868.1">
    <property type="nucleotide sequence ID" value="NZ_JAJATW010000007.1"/>
</dbReference>
<evidence type="ECO:0000256" key="3">
    <source>
        <dbReference type="ARBA" id="ARBA00022989"/>
    </source>
</evidence>
<dbReference type="InterPro" id="IPR010920">
    <property type="entry name" value="LSM_dom_sf"/>
</dbReference>
<dbReference type="PANTHER" id="PTHR30566">
    <property type="entry name" value="YNAI-RELATED MECHANOSENSITIVE ION CHANNEL"/>
    <property type="match status" value="1"/>
</dbReference>
<evidence type="ECO:0000259" key="6">
    <source>
        <dbReference type="Pfam" id="PF00924"/>
    </source>
</evidence>
<keyword evidence="3 5" id="KW-1133">Transmembrane helix</keyword>
<dbReference type="InterPro" id="IPR023408">
    <property type="entry name" value="MscS_beta-dom_sf"/>
</dbReference>
<organism evidence="7 8">
    <name type="scientific">Marinomonas algarum</name>
    <dbReference type="NCBI Taxonomy" id="2883105"/>
    <lineage>
        <taxon>Bacteria</taxon>
        <taxon>Pseudomonadati</taxon>
        <taxon>Pseudomonadota</taxon>
        <taxon>Gammaproteobacteria</taxon>
        <taxon>Oceanospirillales</taxon>
        <taxon>Oceanospirillaceae</taxon>
        <taxon>Marinomonas</taxon>
    </lineage>
</organism>
<proteinExistence type="predicted"/>
<feature type="transmembrane region" description="Helical" evidence="5">
    <location>
        <begin position="81"/>
        <end position="108"/>
    </location>
</feature>
<dbReference type="InterPro" id="IPR006685">
    <property type="entry name" value="MscS_channel_2nd"/>
</dbReference>
<sequence length="299" mass="34949">MPVDFSQLDFSILMDHLEVVFTITWIVLSYLIRRYTKRMIRINQKLENDQRRQRINTVDNIFNLLLVVGLVLIWSSELQNIAISIAAFMVALVIATKEFIACIIGAFYRASTRPYQVGDWIRIANYEGEVTDSDWLSTTLFEVDLKGGTYTYTGRTTVVPNSVLLLHTVQNLNYMRRYVTHTFSIARQTDEVNLFIIKEQILEKIREYSEHFHEVAIRYNSLIEKRLDIRISGPEPRVRITTTPEGFNVFTISLFCPTEEAVGIEQKVSEDFMAFWYEKRDALLLEKRALEKRALEKEN</sequence>
<feature type="domain" description="Mechanosensitive ion channel MscS" evidence="6">
    <location>
        <begin position="103"/>
        <end position="173"/>
    </location>
</feature>
<comment type="subcellular location">
    <subcellularLocation>
        <location evidence="1">Membrane</location>
    </subcellularLocation>
</comment>
<evidence type="ECO:0000256" key="1">
    <source>
        <dbReference type="ARBA" id="ARBA00004370"/>
    </source>
</evidence>
<keyword evidence="2 5" id="KW-0812">Transmembrane</keyword>
<dbReference type="Pfam" id="PF00924">
    <property type="entry name" value="MS_channel_2nd"/>
    <property type="match status" value="1"/>
</dbReference>
<evidence type="ECO:0000256" key="5">
    <source>
        <dbReference type="SAM" id="Phobius"/>
    </source>
</evidence>
<evidence type="ECO:0000256" key="4">
    <source>
        <dbReference type="ARBA" id="ARBA00023136"/>
    </source>
</evidence>
<dbReference type="EMBL" id="JAJATW010000007">
    <property type="protein sequence ID" value="MCB5161491.1"/>
    <property type="molecule type" value="Genomic_DNA"/>
</dbReference>
<reference evidence="7" key="1">
    <citation type="submission" date="2021-10" db="EMBL/GenBank/DDBJ databases">
        <title>Marinomonas pontica sp. nov., isolated from the Black Sea.</title>
        <authorList>
            <person name="Zhao L.-H."/>
            <person name="Xue J.-H."/>
        </authorList>
    </citation>
    <scope>NUCLEOTIDE SEQUENCE</scope>
    <source>
        <strain evidence="7">E8</strain>
    </source>
</reference>
<gene>
    <name evidence="7" type="ORF">LG368_06205</name>
</gene>
<evidence type="ECO:0000313" key="8">
    <source>
        <dbReference type="Proteomes" id="UP001139095"/>
    </source>
</evidence>
<feature type="transmembrane region" description="Helical" evidence="5">
    <location>
        <begin position="12"/>
        <end position="32"/>
    </location>
</feature>
<feature type="transmembrane region" description="Helical" evidence="5">
    <location>
        <begin position="53"/>
        <end position="75"/>
    </location>
</feature>
<comment type="caution">
    <text evidence="7">The sequence shown here is derived from an EMBL/GenBank/DDBJ whole genome shotgun (WGS) entry which is preliminary data.</text>
</comment>
<keyword evidence="8" id="KW-1185">Reference proteome</keyword>
<dbReference type="AlphaFoldDB" id="A0A9X1INY8"/>
<dbReference type="GO" id="GO:0008381">
    <property type="term" value="F:mechanosensitive monoatomic ion channel activity"/>
    <property type="evidence" value="ECO:0007669"/>
    <property type="project" value="UniProtKB-ARBA"/>
</dbReference>
<name>A0A9X1INY8_9GAMM</name>
<dbReference type="PANTHER" id="PTHR30566:SF27">
    <property type="entry name" value="MECHANOSENSITIVE ION CHANNEL PROTEIN"/>
    <property type="match status" value="1"/>
</dbReference>
<dbReference type="Proteomes" id="UP001139095">
    <property type="component" value="Unassembled WGS sequence"/>
</dbReference>
<dbReference type="GO" id="GO:0016020">
    <property type="term" value="C:membrane"/>
    <property type="evidence" value="ECO:0007669"/>
    <property type="project" value="UniProtKB-SubCell"/>
</dbReference>